<comment type="caution">
    <text evidence="3">The sequence shown here is derived from an EMBL/GenBank/DDBJ whole genome shotgun (WGS) entry which is preliminary data.</text>
</comment>
<gene>
    <name evidence="3" type="ORF">SHERM_01303</name>
</gene>
<proteinExistence type="predicted"/>
<feature type="domain" description="DC1" evidence="2">
    <location>
        <begin position="189"/>
        <end position="227"/>
    </location>
</feature>
<organism evidence="3 4">
    <name type="scientific">Striga hermonthica</name>
    <name type="common">Purple witchweed</name>
    <name type="synonym">Buchnera hermonthica</name>
    <dbReference type="NCBI Taxonomy" id="68872"/>
    <lineage>
        <taxon>Eukaryota</taxon>
        <taxon>Viridiplantae</taxon>
        <taxon>Streptophyta</taxon>
        <taxon>Embryophyta</taxon>
        <taxon>Tracheophyta</taxon>
        <taxon>Spermatophyta</taxon>
        <taxon>Magnoliopsida</taxon>
        <taxon>eudicotyledons</taxon>
        <taxon>Gunneridae</taxon>
        <taxon>Pentapetalae</taxon>
        <taxon>asterids</taxon>
        <taxon>lamiids</taxon>
        <taxon>Lamiales</taxon>
        <taxon>Orobanchaceae</taxon>
        <taxon>Buchnereae</taxon>
        <taxon>Striga</taxon>
    </lineage>
</organism>
<keyword evidence="4" id="KW-1185">Reference proteome</keyword>
<dbReference type="PANTHER" id="PTHR32410:SF216">
    <property type="entry name" value="PHORBOL-ESTER_DAG-TYPE DOMAIN-CONTAINING PROTEIN"/>
    <property type="match status" value="1"/>
</dbReference>
<dbReference type="OrthoDB" id="1884766at2759"/>
<keyword evidence="1" id="KW-0677">Repeat</keyword>
<name>A0A9N7R9S0_STRHE</name>
<accession>A0A9N7R9S0</accession>
<dbReference type="Pfam" id="PF03107">
    <property type="entry name" value="C1_2"/>
    <property type="match status" value="2"/>
</dbReference>
<dbReference type="InterPro" id="IPR004146">
    <property type="entry name" value="DC1"/>
</dbReference>
<feature type="domain" description="DC1" evidence="2">
    <location>
        <begin position="500"/>
        <end position="549"/>
    </location>
</feature>
<reference evidence="3" key="1">
    <citation type="submission" date="2019-12" db="EMBL/GenBank/DDBJ databases">
        <authorList>
            <person name="Scholes J."/>
        </authorList>
    </citation>
    <scope>NUCLEOTIDE SEQUENCE</scope>
</reference>
<dbReference type="AlphaFoldDB" id="A0A9N7R9S0"/>
<dbReference type="InterPro" id="IPR053192">
    <property type="entry name" value="Vacuole_Formation_Reg"/>
</dbReference>
<dbReference type="Proteomes" id="UP001153555">
    <property type="component" value="Unassembled WGS sequence"/>
</dbReference>
<dbReference type="SUPFAM" id="SSF57889">
    <property type="entry name" value="Cysteine-rich domain"/>
    <property type="match status" value="2"/>
</dbReference>
<evidence type="ECO:0000313" key="3">
    <source>
        <dbReference type="EMBL" id="CAA0818450.1"/>
    </source>
</evidence>
<sequence length="622" mass="71217">MSQRLSTSTHTIPYPEVENMADPDDANSWTCTACRLPIFSTSFVVDRSGGSNLMLHDPCSDESLPPELLDHPLHPRGALILRHQSHHRPEEHDDARYYCTRCLSICGSKFYECPMGDIRDCGFTLDLPCALSIKVLHRSHEHRLTAVNWHARSISSLSFVCSACGNQHSPVEESNNGRRFKGAQDPLLLEFSVSKLSRSCHICTREIEAFGFYACVACCYYVHIDCAVNSTHHRFEPVLVREAEFSNLLRLPMENEHTSAMPRITKTNTPKFRFLRSGNTKRYDHPSSIRIFYSSLIHRPAMRETFSLETIRVHEHPLIYHDNHHNGIVRVCNACAQIILPPEPFYSCAHNNNNNTCKACFLHNCCYSFPKTFSSYHSGYCSFIPKVAMKPFNIFECVVCKRKCNGSAYYTRRGEEKYMDVVCALMPQLITHGAHRKAHILQGRREIAEFYDYLRRSTCKCCLEKFNDDKVTSYACSNCRSFSIHPHCALLPDRVTHKFDRHRLKLITSSSRGGEEENGLCEICEKDVDWRKWYYGCEECEQYFHANCIPCLDRLSKIKFSFEVSVGCHGCPVACVRAVSVDGYLCGHCGENIRESDDIAFECSKCCFRMHKGCVQELMIKT</sequence>
<protein>
    <recommendedName>
        <fullName evidence="2">DC1 domain-containing protein</fullName>
    </recommendedName>
</protein>
<evidence type="ECO:0000259" key="2">
    <source>
        <dbReference type="Pfam" id="PF03107"/>
    </source>
</evidence>
<dbReference type="InterPro" id="IPR046349">
    <property type="entry name" value="C1-like_sf"/>
</dbReference>
<evidence type="ECO:0000256" key="1">
    <source>
        <dbReference type="ARBA" id="ARBA00022737"/>
    </source>
</evidence>
<evidence type="ECO:0000313" key="4">
    <source>
        <dbReference type="Proteomes" id="UP001153555"/>
    </source>
</evidence>
<dbReference type="EMBL" id="CACSLK010016925">
    <property type="protein sequence ID" value="CAA0818450.1"/>
    <property type="molecule type" value="Genomic_DNA"/>
</dbReference>
<dbReference type="PANTHER" id="PTHR32410">
    <property type="entry name" value="CYSTEINE/HISTIDINE-RICH C1 DOMAIN FAMILY PROTEIN"/>
    <property type="match status" value="1"/>
</dbReference>